<keyword evidence="1" id="KW-0812">Transmembrane</keyword>
<gene>
    <name evidence="2" type="ordered locus">Tlet_0559</name>
</gene>
<organism evidence="2 3">
    <name type="scientific">Pseudothermotoga lettingae (strain ATCC BAA-301 / DSM 14385 / NBRC 107922 / TMO)</name>
    <name type="common">Thermotoga lettingae</name>
    <dbReference type="NCBI Taxonomy" id="416591"/>
    <lineage>
        <taxon>Bacteria</taxon>
        <taxon>Thermotogati</taxon>
        <taxon>Thermotogota</taxon>
        <taxon>Thermotogae</taxon>
        <taxon>Thermotogales</taxon>
        <taxon>Thermotogaceae</taxon>
        <taxon>Pseudothermotoga</taxon>
    </lineage>
</organism>
<dbReference type="PANTHER" id="PTHR39556">
    <property type="entry name" value="PROTEIN, PUTATIVE-RELATED"/>
    <property type="match status" value="1"/>
</dbReference>
<keyword evidence="1" id="KW-0472">Membrane</keyword>
<dbReference type="HOGENOM" id="CLU_056143_0_0_0"/>
<feature type="transmembrane region" description="Helical" evidence="1">
    <location>
        <begin position="289"/>
        <end position="315"/>
    </location>
</feature>
<evidence type="ECO:0008006" key="4">
    <source>
        <dbReference type="Google" id="ProtNLM"/>
    </source>
</evidence>
<dbReference type="AlphaFoldDB" id="A8F4P1"/>
<dbReference type="eggNOG" id="COG1906">
    <property type="taxonomic scope" value="Bacteria"/>
</dbReference>
<reference evidence="2 3" key="2">
    <citation type="journal article" date="2009" name="Proc. Natl. Acad. Sci. U.S.A.">
        <title>On the chimeric nature, thermophilic origin, and phylogenetic placement of the Thermotogales.</title>
        <authorList>
            <person name="Zhaxybayeva O."/>
            <person name="Swithers K.S."/>
            <person name="Lapierre P."/>
            <person name="Fournier G.P."/>
            <person name="Bickhart D.M."/>
            <person name="DeBoy R.T."/>
            <person name="Nelson K.E."/>
            <person name="Nesbo C.L."/>
            <person name="Doolittle W.F."/>
            <person name="Gogarten J.P."/>
            <person name="Noll K.M."/>
        </authorList>
    </citation>
    <scope>NUCLEOTIDE SEQUENCE [LARGE SCALE GENOMIC DNA]</scope>
    <source>
        <strain evidence="3">ATCC BAA-301 / DSM 14385 / NBRC 107922 / TMO</strain>
    </source>
</reference>
<dbReference type="STRING" id="416591.Tlet_0559"/>
<feature type="transmembrane region" description="Helical" evidence="1">
    <location>
        <begin position="140"/>
        <end position="162"/>
    </location>
</feature>
<proteinExistence type="predicted"/>
<dbReference type="Proteomes" id="UP000002016">
    <property type="component" value="Chromosome"/>
</dbReference>
<dbReference type="KEGG" id="tle:Tlet_0559"/>
<accession>A8F4P1</accession>
<dbReference type="EMBL" id="CP000812">
    <property type="protein sequence ID" value="ABV33125.1"/>
    <property type="molecule type" value="Genomic_DNA"/>
</dbReference>
<dbReference type="OrthoDB" id="367235at2"/>
<protein>
    <recommendedName>
        <fullName evidence="4">DUF401 family protein</fullName>
    </recommendedName>
</protein>
<feature type="transmembrane region" description="Helical" evidence="1">
    <location>
        <begin position="168"/>
        <end position="188"/>
    </location>
</feature>
<feature type="transmembrane region" description="Helical" evidence="1">
    <location>
        <begin position="98"/>
        <end position="119"/>
    </location>
</feature>
<sequence length="385" mass="43158">MVTASVMISLFTIILLQRFTKILIISMISGFMVFALFNRQIFFHMIKLLGASLSDGSFLTLIPSIFLIYFLGELMSVSRDSDGFSQSVQKLFEGSRGASVFIPAIVGLMPMPAGAMFTAPMIDQIGSDMSKLEKTTVNYWFRHCLEFFWPVYPAMYLLASLINMPIGVVSLRLFPLFLVAFLSGWVFFNGFNFPKLKNLELSEWKKLWPIAVILSTGLMILLFKLEGWVALTIATVFYASIRNKYILEAFKRAVRKLDIIFILIIVFLYKHSMIDLQIGQKMSEELSKIGFNVLLIAILLPLITGMSTGLTHAALGISLPIVMSMGGYRLGLVTYVFSVTGVLLSPVHLCLVLTANYFKVDFIKVLGKILIPILIISVITVVFYP</sequence>
<dbReference type="InterPro" id="IPR007294">
    <property type="entry name" value="DUF401"/>
</dbReference>
<feature type="transmembrane region" description="Helical" evidence="1">
    <location>
        <begin position="58"/>
        <end position="78"/>
    </location>
</feature>
<evidence type="ECO:0000313" key="3">
    <source>
        <dbReference type="Proteomes" id="UP000002016"/>
    </source>
</evidence>
<feature type="transmembrane region" description="Helical" evidence="1">
    <location>
        <begin position="208"/>
        <end position="241"/>
    </location>
</feature>
<feature type="transmembrane region" description="Helical" evidence="1">
    <location>
        <begin position="6"/>
        <end position="37"/>
    </location>
</feature>
<evidence type="ECO:0000313" key="2">
    <source>
        <dbReference type="EMBL" id="ABV33125.1"/>
    </source>
</evidence>
<feature type="transmembrane region" description="Helical" evidence="1">
    <location>
        <begin position="335"/>
        <end position="358"/>
    </location>
</feature>
<feature type="transmembrane region" description="Helical" evidence="1">
    <location>
        <begin position="365"/>
        <end position="384"/>
    </location>
</feature>
<evidence type="ECO:0000256" key="1">
    <source>
        <dbReference type="SAM" id="Phobius"/>
    </source>
</evidence>
<keyword evidence="3" id="KW-1185">Reference proteome</keyword>
<name>A8F4P1_PSELT</name>
<dbReference type="RefSeq" id="WP_012002606.1">
    <property type="nucleotide sequence ID" value="NC_009828.1"/>
</dbReference>
<dbReference type="Pfam" id="PF04165">
    <property type="entry name" value="DUF401"/>
    <property type="match status" value="1"/>
</dbReference>
<keyword evidence="1" id="KW-1133">Transmembrane helix</keyword>
<dbReference type="PANTHER" id="PTHR39556:SF1">
    <property type="entry name" value="PROTEIN, PUTATIVE-RELATED"/>
    <property type="match status" value="1"/>
</dbReference>
<reference evidence="2 3" key="1">
    <citation type="submission" date="2007-08" db="EMBL/GenBank/DDBJ databases">
        <title>Complete sequence of Thermotoga lettingae TMO.</title>
        <authorList>
            <consortium name="US DOE Joint Genome Institute"/>
            <person name="Copeland A."/>
            <person name="Lucas S."/>
            <person name="Lapidus A."/>
            <person name="Barry K."/>
            <person name="Glavina del Rio T."/>
            <person name="Dalin E."/>
            <person name="Tice H."/>
            <person name="Pitluck S."/>
            <person name="Foster B."/>
            <person name="Bruce D."/>
            <person name="Schmutz J."/>
            <person name="Larimer F."/>
            <person name="Land M."/>
            <person name="Hauser L."/>
            <person name="Kyrpides N."/>
            <person name="Mikhailova N."/>
            <person name="Nelson K."/>
            <person name="Gogarten J.P."/>
            <person name="Noll K."/>
            <person name="Richardson P."/>
        </authorList>
    </citation>
    <scope>NUCLEOTIDE SEQUENCE [LARGE SCALE GENOMIC DNA]</scope>
    <source>
        <strain evidence="3">ATCC BAA-301 / DSM 14385 / NBRC 107922 / TMO</strain>
    </source>
</reference>